<feature type="active site" evidence="4">
    <location>
        <position position="259"/>
    </location>
</feature>
<dbReference type="AlphaFoldDB" id="A0A343J9B4"/>
<evidence type="ECO:0000313" key="8">
    <source>
        <dbReference type="Proteomes" id="UP000264883"/>
    </source>
</evidence>
<dbReference type="PANTHER" id="PTHR42991:SF1">
    <property type="entry name" value="ALDEHYDE DEHYDROGENASE"/>
    <property type="match status" value="1"/>
</dbReference>
<dbReference type="EMBL" id="CP016786">
    <property type="protein sequence ID" value="ASW42122.1"/>
    <property type="molecule type" value="Genomic_DNA"/>
</dbReference>
<dbReference type="Gene3D" id="3.40.605.10">
    <property type="entry name" value="Aldehyde Dehydrogenase, Chain A, domain 1"/>
    <property type="match status" value="1"/>
</dbReference>
<dbReference type="InterPro" id="IPR016160">
    <property type="entry name" value="Ald_DH_CS_CYS"/>
</dbReference>
<dbReference type="Proteomes" id="UP000264883">
    <property type="component" value="Chromosome"/>
</dbReference>
<dbReference type="Pfam" id="PF00171">
    <property type="entry name" value="Aldedh"/>
    <property type="match status" value="1"/>
</dbReference>
<dbReference type="InterPro" id="IPR051020">
    <property type="entry name" value="ALDH-related_metabolic_enz"/>
</dbReference>
<evidence type="ECO:0000256" key="3">
    <source>
        <dbReference type="ARBA" id="ARBA00023002"/>
    </source>
</evidence>
<dbReference type="OrthoDB" id="9762913at2"/>
<evidence type="ECO:0000259" key="6">
    <source>
        <dbReference type="Pfam" id="PF00171"/>
    </source>
</evidence>
<dbReference type="FunFam" id="3.40.605.10:FF:000007">
    <property type="entry name" value="NAD/NADP-dependent betaine aldehyde dehydrogenase"/>
    <property type="match status" value="1"/>
</dbReference>
<evidence type="ECO:0000313" key="7">
    <source>
        <dbReference type="EMBL" id="ASW42122.1"/>
    </source>
</evidence>
<evidence type="ECO:0000256" key="2">
    <source>
        <dbReference type="ARBA" id="ARBA00022857"/>
    </source>
</evidence>
<dbReference type="InterPro" id="IPR016162">
    <property type="entry name" value="Ald_DH_N"/>
</dbReference>
<keyword evidence="2" id="KW-0521">NADP</keyword>
<dbReference type="KEGG" id="cia:BEN51_01040"/>
<gene>
    <name evidence="7" type="ORF">BEN51_01040</name>
</gene>
<accession>A0A343J9B4</accession>
<dbReference type="SUPFAM" id="SSF53720">
    <property type="entry name" value="ALDH-like"/>
    <property type="match status" value="1"/>
</dbReference>
<comment type="similarity">
    <text evidence="1 5">Belongs to the aldehyde dehydrogenase family.</text>
</comment>
<dbReference type="CDD" id="cd07082">
    <property type="entry name" value="ALDH_F11_NP-GAPDH"/>
    <property type="match status" value="1"/>
</dbReference>
<evidence type="ECO:0000256" key="1">
    <source>
        <dbReference type="ARBA" id="ARBA00009986"/>
    </source>
</evidence>
<dbReference type="InterPro" id="IPR029510">
    <property type="entry name" value="Ald_DH_CS_GLU"/>
</dbReference>
<keyword evidence="3 5" id="KW-0560">Oxidoreductase</keyword>
<dbReference type="InterPro" id="IPR015590">
    <property type="entry name" value="Aldehyde_DH_dom"/>
</dbReference>
<evidence type="ECO:0000256" key="4">
    <source>
        <dbReference type="PROSITE-ProRule" id="PRU10007"/>
    </source>
</evidence>
<dbReference type="PANTHER" id="PTHR42991">
    <property type="entry name" value="ALDEHYDE DEHYDROGENASE"/>
    <property type="match status" value="1"/>
</dbReference>
<dbReference type="GO" id="GO:0008911">
    <property type="term" value="F:lactaldehyde dehydrogenase (NAD+) activity"/>
    <property type="evidence" value="ECO:0007669"/>
    <property type="project" value="TreeGrafter"/>
</dbReference>
<sequence>MFSNIKDQELIFRNLINGNWTNSKSGKFIEIYSPIDNSLVGKVPAMTTEEVDYTFECARKAQENWKNTPINKRAEVLYKAADILEDKVKDLTYIMMLEIGKDNKSCESEILRTADFIRFTADASKSLSGESIPGDSFPGFKRNKISVVTREPLGVVLAISPFNYPINLAASKIAPAIVAGNTVVLKPATQGSLCGLYLAKVFEEAGVPAGVLNTVTGKGSEIGDYIVTHRDVDFINFTGSTEIGTRISKITSMVPLLMELGGKDAAIVLEDADLDLTASNIVSGAYSYSGQRCTAVKRVLVVDKVADALVEKIKEKVEKLSIGNPLEIDDVNIVPLINSKAADFVVELIEEAKEKGAKLLVGGNREGNLVYPTLFDYVTTDMRLAWEEPFGPVLPIIRVKDKDEAIAIANESKYGLQSAVFTENINEAFYVADRLEVGTVQVNNKTERGPDHFPFLGVKASGIGTQGIKYSIEAMTRPKATIINLVERK</sequence>
<keyword evidence="8" id="KW-1185">Reference proteome</keyword>
<dbReference type="PROSITE" id="PS00687">
    <property type="entry name" value="ALDEHYDE_DEHYDR_GLU"/>
    <property type="match status" value="1"/>
</dbReference>
<feature type="domain" description="Aldehyde dehydrogenase" evidence="6">
    <location>
        <begin position="20"/>
        <end position="480"/>
    </location>
</feature>
<reference evidence="7 8" key="1">
    <citation type="submission" date="2016-08" db="EMBL/GenBank/DDBJ databases">
        <title>Complete Genome Sequence Of The Indigo Reducing Clostridium isatidis DSM15098.</title>
        <authorList>
            <person name="Little G.T."/>
            <person name="Minton N.P."/>
        </authorList>
    </citation>
    <scope>NUCLEOTIDE SEQUENCE [LARGE SCALE GENOMIC DNA]</scope>
    <source>
        <strain evidence="7 8">DSM 15098</strain>
    </source>
</reference>
<evidence type="ECO:0000256" key="5">
    <source>
        <dbReference type="RuleBase" id="RU003345"/>
    </source>
</evidence>
<organism evidence="7 8">
    <name type="scientific">Clostridium isatidis</name>
    <dbReference type="NCBI Taxonomy" id="182773"/>
    <lineage>
        <taxon>Bacteria</taxon>
        <taxon>Bacillati</taxon>
        <taxon>Bacillota</taxon>
        <taxon>Clostridia</taxon>
        <taxon>Eubacteriales</taxon>
        <taxon>Clostridiaceae</taxon>
        <taxon>Clostridium</taxon>
    </lineage>
</organism>
<dbReference type="Gene3D" id="3.40.309.10">
    <property type="entry name" value="Aldehyde Dehydrogenase, Chain A, domain 2"/>
    <property type="match status" value="1"/>
</dbReference>
<dbReference type="InterPro" id="IPR016163">
    <property type="entry name" value="Ald_DH_C"/>
</dbReference>
<protein>
    <submittedName>
        <fullName evidence="7">Glyceraldehyde-3-phosphate dehydrogenase</fullName>
    </submittedName>
</protein>
<name>A0A343J9B4_9CLOT</name>
<dbReference type="PROSITE" id="PS00070">
    <property type="entry name" value="ALDEHYDE_DEHYDR_CYS"/>
    <property type="match status" value="1"/>
</dbReference>
<proteinExistence type="inferred from homology"/>
<dbReference type="FunFam" id="3.40.309.10:FF:000022">
    <property type="entry name" value="NADP-dependent glyceraldehyde-3-phosphate dehydrogenase"/>
    <property type="match status" value="1"/>
</dbReference>
<dbReference type="InterPro" id="IPR016161">
    <property type="entry name" value="Ald_DH/histidinol_DH"/>
</dbReference>
<dbReference type="RefSeq" id="WP_119864255.1">
    <property type="nucleotide sequence ID" value="NZ_CP016786.1"/>
</dbReference>